<organism evidence="1 2">
    <name type="scientific">Mesoflavibacter zeaxanthinifaciens subsp. sabulilitoris</name>
    <dbReference type="NCBI Taxonomy" id="1520893"/>
    <lineage>
        <taxon>Bacteria</taxon>
        <taxon>Pseudomonadati</taxon>
        <taxon>Bacteroidota</taxon>
        <taxon>Flavobacteriia</taxon>
        <taxon>Flavobacteriales</taxon>
        <taxon>Flavobacteriaceae</taxon>
        <taxon>Mesoflavibacter</taxon>
    </lineage>
</organism>
<keyword evidence="2" id="KW-1185">Reference proteome</keyword>
<comment type="caution">
    <text evidence="1">The sequence shown here is derived from an EMBL/GenBank/DDBJ whole genome shotgun (WGS) entry which is preliminary data.</text>
</comment>
<evidence type="ECO:0008006" key="3">
    <source>
        <dbReference type="Google" id="ProtNLM"/>
    </source>
</evidence>
<dbReference type="Pfam" id="PF06037">
    <property type="entry name" value="DUF922"/>
    <property type="match status" value="1"/>
</dbReference>
<evidence type="ECO:0000313" key="2">
    <source>
        <dbReference type="Proteomes" id="UP000238430"/>
    </source>
</evidence>
<proteinExistence type="predicted"/>
<dbReference type="EMBL" id="PXOT01000024">
    <property type="protein sequence ID" value="PSG89289.1"/>
    <property type="molecule type" value="Genomic_DNA"/>
</dbReference>
<dbReference type="Proteomes" id="UP000238430">
    <property type="component" value="Unassembled WGS sequence"/>
</dbReference>
<dbReference type="RefSeq" id="WP_106679423.1">
    <property type="nucleotide sequence ID" value="NZ_JACHWV010000003.1"/>
</dbReference>
<dbReference type="InterPro" id="IPR010321">
    <property type="entry name" value="DUF922"/>
</dbReference>
<sequence>MLKFISILSLFILFHSDVIEEVSWNENYKLTWSDFKGAPNNQTDAVAITASGITFSYSIKKTSNKVHSFKTLVKAYFYPEHSWCKKEMVDDNILRHEQLHFDITELHARLFRQQIAKIKPSLDIDNQLDQLHQSINKQLSLMQNSYDEETNHSINTEAQIKWQESVAKQLKTLEKFKSKS</sequence>
<gene>
    <name evidence="1" type="ORF">C7H61_10070</name>
</gene>
<evidence type="ECO:0000313" key="1">
    <source>
        <dbReference type="EMBL" id="PSG89289.1"/>
    </source>
</evidence>
<protein>
    <recommendedName>
        <fullName evidence="3">DUF922 domain-containing protein</fullName>
    </recommendedName>
</protein>
<reference evidence="1 2" key="1">
    <citation type="submission" date="2018-03" db="EMBL/GenBank/DDBJ databases">
        <title>Mesoflavibacter sp. HG37 and Mesoflavibacter sp. HG96 sp.nov., two marine bacteria isolated from seawater of Western Pacific Ocean.</title>
        <authorList>
            <person name="Cheng H."/>
            <person name="Wu Y.-H."/>
            <person name="Guo L.-L."/>
            <person name="Xu X.-W."/>
        </authorList>
    </citation>
    <scope>NUCLEOTIDE SEQUENCE [LARGE SCALE GENOMIC DNA]</scope>
    <source>
        <strain evidence="1 2">KCTC 42117</strain>
    </source>
</reference>
<name>A0A2T1NAX5_9FLAO</name>
<dbReference type="AlphaFoldDB" id="A0A2T1NAX5"/>
<accession>A0A2T1NAX5</accession>
<dbReference type="OrthoDB" id="5431540at2"/>